<dbReference type="PANTHER" id="PTHR35089">
    <property type="entry name" value="CHAPERONE PROTEIN SKP"/>
    <property type="match status" value="1"/>
</dbReference>
<keyword evidence="3" id="KW-0175">Coiled coil</keyword>
<feature type="coiled-coil region" evidence="3">
    <location>
        <begin position="81"/>
        <end position="115"/>
    </location>
</feature>
<protein>
    <recommendedName>
        <fullName evidence="6">Molecular chaperone Skp</fullName>
    </recommendedName>
</protein>
<dbReference type="Pfam" id="PF03938">
    <property type="entry name" value="OmpH"/>
    <property type="match status" value="1"/>
</dbReference>
<dbReference type="InterPro" id="IPR005632">
    <property type="entry name" value="Chaperone_Skp"/>
</dbReference>
<evidence type="ECO:0000256" key="3">
    <source>
        <dbReference type="SAM" id="Coils"/>
    </source>
</evidence>
<dbReference type="AlphaFoldDB" id="A0A2N0VID8"/>
<dbReference type="GO" id="GO:0051082">
    <property type="term" value="F:unfolded protein binding"/>
    <property type="evidence" value="ECO:0007669"/>
    <property type="project" value="InterPro"/>
</dbReference>
<dbReference type="InterPro" id="IPR024930">
    <property type="entry name" value="Skp_dom_sf"/>
</dbReference>
<name>A0A2N0VID8_9BACT</name>
<evidence type="ECO:0000313" key="5">
    <source>
        <dbReference type="Proteomes" id="UP000233398"/>
    </source>
</evidence>
<dbReference type="GO" id="GO:0050821">
    <property type="term" value="P:protein stabilization"/>
    <property type="evidence" value="ECO:0007669"/>
    <property type="project" value="TreeGrafter"/>
</dbReference>
<dbReference type="Gene3D" id="3.30.910.20">
    <property type="entry name" value="Skp domain"/>
    <property type="match status" value="1"/>
</dbReference>
<dbReference type="EMBL" id="PISP01000001">
    <property type="protein sequence ID" value="PKD43949.1"/>
    <property type="molecule type" value="Genomic_DNA"/>
</dbReference>
<sequence length="173" mass="20146">MKQTILTILFILLPLSVFGQMKVGIMNPDDVLDALPETEEVESQIQDYIQQRQADFQEQYQVWIEDVTEFSELVEAGEISEEEQAQREEEFQERQEELNNLESRIQRQIQQRQNELFSPLLNRVDEAMSEVSEELGLDFVLNKTASSGDPIVYYSSQRGVDITERVIQKLTQN</sequence>
<keyword evidence="2" id="KW-0732">Signal</keyword>
<evidence type="ECO:0000313" key="4">
    <source>
        <dbReference type="EMBL" id="PKD43949.1"/>
    </source>
</evidence>
<dbReference type="RefSeq" id="WP_101071192.1">
    <property type="nucleotide sequence ID" value="NZ_PISP01000001.1"/>
</dbReference>
<evidence type="ECO:0000256" key="2">
    <source>
        <dbReference type="ARBA" id="ARBA00022729"/>
    </source>
</evidence>
<dbReference type="PANTHER" id="PTHR35089:SF1">
    <property type="entry name" value="CHAPERONE PROTEIN SKP"/>
    <property type="match status" value="1"/>
</dbReference>
<keyword evidence="5" id="KW-1185">Reference proteome</keyword>
<comment type="similarity">
    <text evidence="1">Belongs to the Skp family.</text>
</comment>
<proteinExistence type="inferred from homology"/>
<accession>A0A2N0VID8</accession>
<reference evidence="4 5" key="1">
    <citation type="submission" date="2017-11" db="EMBL/GenBank/DDBJ databases">
        <title>Rhodohalobacter 15182 sp. nov., isolated from a salt lake.</title>
        <authorList>
            <person name="Han S."/>
        </authorList>
    </citation>
    <scope>NUCLEOTIDE SEQUENCE [LARGE SCALE GENOMIC DNA]</scope>
    <source>
        <strain evidence="4 5">15182</strain>
    </source>
</reference>
<dbReference type="SUPFAM" id="SSF111384">
    <property type="entry name" value="OmpH-like"/>
    <property type="match status" value="1"/>
</dbReference>
<organism evidence="4 5">
    <name type="scientific">Rhodohalobacter barkolensis</name>
    <dbReference type="NCBI Taxonomy" id="2053187"/>
    <lineage>
        <taxon>Bacteria</taxon>
        <taxon>Pseudomonadati</taxon>
        <taxon>Balneolota</taxon>
        <taxon>Balneolia</taxon>
        <taxon>Balneolales</taxon>
        <taxon>Balneolaceae</taxon>
        <taxon>Rhodohalobacter</taxon>
    </lineage>
</organism>
<dbReference type="GO" id="GO:0005829">
    <property type="term" value="C:cytosol"/>
    <property type="evidence" value="ECO:0007669"/>
    <property type="project" value="TreeGrafter"/>
</dbReference>
<evidence type="ECO:0008006" key="6">
    <source>
        <dbReference type="Google" id="ProtNLM"/>
    </source>
</evidence>
<dbReference type="SMART" id="SM00935">
    <property type="entry name" value="OmpH"/>
    <property type="match status" value="1"/>
</dbReference>
<evidence type="ECO:0000256" key="1">
    <source>
        <dbReference type="ARBA" id="ARBA00009091"/>
    </source>
</evidence>
<dbReference type="Proteomes" id="UP000233398">
    <property type="component" value="Unassembled WGS sequence"/>
</dbReference>
<dbReference type="OrthoDB" id="1493480at2"/>
<comment type="caution">
    <text evidence="4">The sequence shown here is derived from an EMBL/GenBank/DDBJ whole genome shotgun (WGS) entry which is preliminary data.</text>
</comment>
<gene>
    <name evidence="4" type="ORF">CWD77_00250</name>
</gene>